<keyword evidence="1" id="KW-0472">Membrane</keyword>
<organism evidence="2 3">
    <name type="scientific">Steinernema hermaphroditum</name>
    <dbReference type="NCBI Taxonomy" id="289476"/>
    <lineage>
        <taxon>Eukaryota</taxon>
        <taxon>Metazoa</taxon>
        <taxon>Ecdysozoa</taxon>
        <taxon>Nematoda</taxon>
        <taxon>Chromadorea</taxon>
        <taxon>Rhabditida</taxon>
        <taxon>Tylenchina</taxon>
        <taxon>Panagrolaimomorpha</taxon>
        <taxon>Strongyloidoidea</taxon>
        <taxon>Steinernematidae</taxon>
        <taxon>Steinernema</taxon>
    </lineage>
</organism>
<feature type="transmembrane region" description="Helical" evidence="1">
    <location>
        <begin position="158"/>
        <end position="179"/>
    </location>
</feature>
<feature type="transmembrane region" description="Helical" evidence="1">
    <location>
        <begin position="6"/>
        <end position="24"/>
    </location>
</feature>
<feature type="transmembrane region" description="Helical" evidence="1">
    <location>
        <begin position="116"/>
        <end position="138"/>
    </location>
</feature>
<feature type="transmembrane region" description="Helical" evidence="1">
    <location>
        <begin position="36"/>
        <end position="54"/>
    </location>
</feature>
<comment type="caution">
    <text evidence="2">The sequence shown here is derived from an EMBL/GenBank/DDBJ whole genome shotgun (WGS) entry which is preliminary data.</text>
</comment>
<sequence>MASVEYGFHFVCVVTSCSSLGIYLKQRKNKNVVPSLVLYIIISTLFGVAGLLDSTMHILQEHRLVAPEADSSNWVFLLKTLSMDFVYVSGATLALDRVLIMSIHMKYTSWKLGKRLSEAALFFCFATSFFVVTSKILLPFEVQITGLSTTLMLQYLGNVYDIVVALEILLHVLFCVRYYRFVGNQQHSYNLTRISKANHITLFQAVSETTFCLVPKLLYKANVLFFDADVLWINVVSIHFTYYFAFHIALTSVFIIYKLTTQRVTYVVRRAS</sequence>
<dbReference type="Proteomes" id="UP001175271">
    <property type="component" value="Unassembled WGS sequence"/>
</dbReference>
<name>A0AA39M8X3_9BILA</name>
<feature type="transmembrane region" description="Helical" evidence="1">
    <location>
        <begin position="74"/>
        <end position="95"/>
    </location>
</feature>
<keyword evidence="3" id="KW-1185">Reference proteome</keyword>
<feature type="transmembrane region" description="Helical" evidence="1">
    <location>
        <begin position="231"/>
        <end position="257"/>
    </location>
</feature>
<evidence type="ECO:0000256" key="1">
    <source>
        <dbReference type="SAM" id="Phobius"/>
    </source>
</evidence>
<keyword evidence="1" id="KW-0812">Transmembrane</keyword>
<gene>
    <name evidence="2" type="ORF">QR680_008887</name>
</gene>
<reference evidence="2" key="1">
    <citation type="submission" date="2023-06" db="EMBL/GenBank/DDBJ databases">
        <title>Genomic analysis of the entomopathogenic nematode Steinernema hermaphroditum.</title>
        <authorList>
            <person name="Schwarz E.M."/>
            <person name="Heppert J.K."/>
            <person name="Baniya A."/>
            <person name="Schwartz H.T."/>
            <person name="Tan C.-H."/>
            <person name="Antoshechkin I."/>
            <person name="Sternberg P.W."/>
            <person name="Goodrich-Blair H."/>
            <person name="Dillman A.R."/>
        </authorList>
    </citation>
    <scope>NUCLEOTIDE SEQUENCE</scope>
    <source>
        <strain evidence="2">PS9179</strain>
        <tissue evidence="2">Whole animal</tissue>
    </source>
</reference>
<keyword evidence="1" id="KW-1133">Transmembrane helix</keyword>
<evidence type="ECO:0000313" key="2">
    <source>
        <dbReference type="EMBL" id="KAK0424849.1"/>
    </source>
</evidence>
<proteinExistence type="predicted"/>
<evidence type="ECO:0000313" key="3">
    <source>
        <dbReference type="Proteomes" id="UP001175271"/>
    </source>
</evidence>
<dbReference type="AlphaFoldDB" id="A0AA39M8X3"/>
<protein>
    <submittedName>
        <fullName evidence="2">Uncharacterized protein</fullName>
    </submittedName>
</protein>
<accession>A0AA39M8X3</accession>
<dbReference type="EMBL" id="JAUCMV010000001">
    <property type="protein sequence ID" value="KAK0424849.1"/>
    <property type="molecule type" value="Genomic_DNA"/>
</dbReference>